<proteinExistence type="predicted"/>
<dbReference type="AlphaFoldDB" id="A0A0D6ML31"/>
<dbReference type="EMBL" id="BALE01000014">
    <property type="protein sequence ID" value="GAN53983.1"/>
    <property type="molecule type" value="Genomic_DNA"/>
</dbReference>
<dbReference type="Proteomes" id="UP000032679">
    <property type="component" value="Unassembled WGS sequence"/>
</dbReference>
<evidence type="ECO:0000313" key="1">
    <source>
        <dbReference type="EMBL" id="GAN53983.1"/>
    </source>
</evidence>
<dbReference type="Pfam" id="PF13704">
    <property type="entry name" value="Glyco_tranf_2_4"/>
    <property type="match status" value="1"/>
</dbReference>
<name>A0A0D6ML31_9PROT</name>
<accession>A0A0D6ML31</accession>
<sequence length="342" mass="38558">MMQRNEVALLPLWLRHHGLLFGLPNLCVIDNGSDDPAVLATLRSAEARGVHIIRGHMTPADFAAKGEIVSDIIRGWDRDADYDLAIPLDCDEFVGVLTDRLALDRESILAACAAVCREQGTFLTNRVLLNIPLRPGYFLPQSIQRGLFRAGTIVTLDHGFHAPVSTMPERWVQTPFVYFHMHNRPDFEAIRAFARQKLYHLTGGDDRRLAEDRAEGAHLAHYFRTTGEAFEASYRGRPDIYMPGFVPYLTELAIDPEPVLGSGGIVLHAAPPEGYLVHKSDPDERRHVFDRFDADWYARENLDVATDNFFGIWPLLHFIMHGWDEGRRPHPPGLAPIVIEQG</sequence>
<dbReference type="STRING" id="1231623.Tasa_014_004"/>
<dbReference type="OrthoDB" id="8245240at2"/>
<gene>
    <name evidence="1" type="ORF">Tasa_014_004</name>
</gene>
<comment type="caution">
    <text evidence="1">The sequence shown here is derived from an EMBL/GenBank/DDBJ whole genome shotgun (WGS) entry which is preliminary data.</text>
</comment>
<keyword evidence="2" id="KW-1185">Reference proteome</keyword>
<dbReference type="RefSeq" id="WP_048848477.1">
    <property type="nucleotide sequence ID" value="NZ_BALE01000014.1"/>
</dbReference>
<evidence type="ECO:0000313" key="2">
    <source>
        <dbReference type="Proteomes" id="UP000032679"/>
    </source>
</evidence>
<organism evidence="1 2">
    <name type="scientific">Tanticharoenia sakaeratensis NBRC 103193</name>
    <dbReference type="NCBI Taxonomy" id="1231623"/>
    <lineage>
        <taxon>Bacteria</taxon>
        <taxon>Pseudomonadati</taxon>
        <taxon>Pseudomonadota</taxon>
        <taxon>Alphaproteobacteria</taxon>
        <taxon>Acetobacterales</taxon>
        <taxon>Acetobacteraceae</taxon>
        <taxon>Tanticharoenia</taxon>
    </lineage>
</organism>
<protein>
    <submittedName>
        <fullName evidence="1">Uncharacterized protein</fullName>
    </submittedName>
</protein>
<reference evidence="1 2" key="1">
    <citation type="submission" date="2012-10" db="EMBL/GenBank/DDBJ databases">
        <title>Genome sequencing of Tanticharoenia sakaeratensis NBRC 103193.</title>
        <authorList>
            <person name="Azuma Y."/>
            <person name="Hadano H."/>
            <person name="Hirakawa H."/>
            <person name="Matsushita K."/>
        </authorList>
    </citation>
    <scope>NUCLEOTIDE SEQUENCE [LARGE SCALE GENOMIC DNA]</scope>
    <source>
        <strain evidence="1 2">NBRC 103193</strain>
    </source>
</reference>